<gene>
    <name evidence="1" type="ORF">DPMN_137933</name>
</gene>
<name>A0A9D4G2T3_DREPO</name>
<organism evidence="1 2">
    <name type="scientific">Dreissena polymorpha</name>
    <name type="common">Zebra mussel</name>
    <name type="synonym">Mytilus polymorpha</name>
    <dbReference type="NCBI Taxonomy" id="45954"/>
    <lineage>
        <taxon>Eukaryota</taxon>
        <taxon>Metazoa</taxon>
        <taxon>Spiralia</taxon>
        <taxon>Lophotrochozoa</taxon>
        <taxon>Mollusca</taxon>
        <taxon>Bivalvia</taxon>
        <taxon>Autobranchia</taxon>
        <taxon>Heteroconchia</taxon>
        <taxon>Euheterodonta</taxon>
        <taxon>Imparidentia</taxon>
        <taxon>Neoheterodontei</taxon>
        <taxon>Myida</taxon>
        <taxon>Dreissenoidea</taxon>
        <taxon>Dreissenidae</taxon>
        <taxon>Dreissena</taxon>
    </lineage>
</organism>
<evidence type="ECO:0000313" key="2">
    <source>
        <dbReference type="Proteomes" id="UP000828390"/>
    </source>
</evidence>
<sequence>MLWTKLWTEEQTDGTNYYIHYEHFFDVDKNKLSRWREDIHDQPDGTKISTLFDPALTLGGIIIPTVSPSLHVTDSGQVLVCGEWSGTIIQRLTEVVTVVAKKDDMKIPTCVYYSKHTEILVVGMLGGDILVFSTR</sequence>
<protein>
    <submittedName>
        <fullName evidence="1">Uncharacterized protein</fullName>
    </submittedName>
</protein>
<comment type="caution">
    <text evidence="1">The sequence shown here is derived from an EMBL/GenBank/DDBJ whole genome shotgun (WGS) entry which is preliminary data.</text>
</comment>
<evidence type="ECO:0000313" key="1">
    <source>
        <dbReference type="EMBL" id="KAH3809560.1"/>
    </source>
</evidence>
<reference evidence="1" key="2">
    <citation type="submission" date="2020-11" db="EMBL/GenBank/DDBJ databases">
        <authorList>
            <person name="McCartney M.A."/>
            <person name="Auch B."/>
            <person name="Kono T."/>
            <person name="Mallez S."/>
            <person name="Becker A."/>
            <person name="Gohl D.M."/>
            <person name="Silverstein K.A.T."/>
            <person name="Koren S."/>
            <person name="Bechman K.B."/>
            <person name="Herman A."/>
            <person name="Abrahante J.E."/>
            <person name="Garbe J."/>
        </authorList>
    </citation>
    <scope>NUCLEOTIDE SEQUENCE</scope>
    <source>
        <strain evidence="1">Duluth1</strain>
        <tissue evidence="1">Whole animal</tissue>
    </source>
</reference>
<reference evidence="1" key="1">
    <citation type="journal article" date="2019" name="bioRxiv">
        <title>The Genome of the Zebra Mussel, Dreissena polymorpha: A Resource for Invasive Species Research.</title>
        <authorList>
            <person name="McCartney M.A."/>
            <person name="Auch B."/>
            <person name="Kono T."/>
            <person name="Mallez S."/>
            <person name="Zhang Y."/>
            <person name="Obille A."/>
            <person name="Becker A."/>
            <person name="Abrahante J.E."/>
            <person name="Garbe J."/>
            <person name="Badalamenti J.P."/>
            <person name="Herman A."/>
            <person name="Mangelson H."/>
            <person name="Liachko I."/>
            <person name="Sullivan S."/>
            <person name="Sone E.D."/>
            <person name="Koren S."/>
            <person name="Silverstein K.A.T."/>
            <person name="Beckman K.B."/>
            <person name="Gohl D.M."/>
        </authorList>
    </citation>
    <scope>NUCLEOTIDE SEQUENCE</scope>
    <source>
        <strain evidence="1">Duluth1</strain>
        <tissue evidence="1">Whole animal</tissue>
    </source>
</reference>
<dbReference type="EMBL" id="JAIWYP010000006">
    <property type="protein sequence ID" value="KAH3809560.1"/>
    <property type="molecule type" value="Genomic_DNA"/>
</dbReference>
<proteinExistence type="predicted"/>
<dbReference type="Proteomes" id="UP000828390">
    <property type="component" value="Unassembled WGS sequence"/>
</dbReference>
<keyword evidence="2" id="KW-1185">Reference proteome</keyword>
<dbReference type="AlphaFoldDB" id="A0A9D4G2T3"/>
<accession>A0A9D4G2T3</accession>